<name>A0A177CPJ3_9PLEO</name>
<proteinExistence type="predicted"/>
<organism evidence="2 3">
    <name type="scientific">Paraphaeosphaeria sporulosa</name>
    <dbReference type="NCBI Taxonomy" id="1460663"/>
    <lineage>
        <taxon>Eukaryota</taxon>
        <taxon>Fungi</taxon>
        <taxon>Dikarya</taxon>
        <taxon>Ascomycota</taxon>
        <taxon>Pezizomycotina</taxon>
        <taxon>Dothideomycetes</taxon>
        <taxon>Pleosporomycetidae</taxon>
        <taxon>Pleosporales</taxon>
        <taxon>Massarineae</taxon>
        <taxon>Didymosphaeriaceae</taxon>
        <taxon>Paraphaeosphaeria</taxon>
    </lineage>
</organism>
<evidence type="ECO:0000256" key="1">
    <source>
        <dbReference type="SAM" id="MobiDB-lite"/>
    </source>
</evidence>
<sequence>MAYYVPIIRTGRIGTVLVSFPHGTVSCRIEITSCHVDVHTRTLAGQLTSPSPPTIIQCMDDGGLAPSIGDFDFVSGTYQGTNGFTLGMPLWYAPQPAAHPMPMIRYLQHENSVISDAQTRAAHDPAVPHQQSPTAPSIGTSVNLPIVVDDNNGASARLPIIVESNDDGAQDHIPASEEATAEPLPPSHLRETLVHLKKYVFGKAHQRDWLESFKTGSCRQREEYCRLFWPSIEQAEVDLDWVSKHFGNFTEAYIERLAVEGRKRKEELDWEKEGEDIATSWEQRRNEQSDQAKRDKELRDKATKRQVELKEQRRIRLEKKEKRDAAKRAADEAKKKKAEEEKATKAAERERQRLAAATEEQRVRNEENVRKAEERKAHRAAAPSRKRKAATAPAEPAKKRKTDALPPTPPTSQCEETPSVDELKASIMAEFDTEVDDDNDGLCAAIMAAHESEPLAESEESDADDDEIAAVFATQAAEPASESPARASLPQEQHTAPPTPPAQTPEPEEEYESEDGANSLFDGSDDEAREDENESEEEEVVKAARKVLSPREIKLTEVEAEVEHAKEQTKVSRNKFFKRRVHERIDRLRKEREQYL</sequence>
<feature type="compositionally biased region" description="Basic and acidic residues" evidence="1">
    <location>
        <begin position="282"/>
        <end position="376"/>
    </location>
</feature>
<feature type="region of interest" description="Disordered" evidence="1">
    <location>
        <begin position="448"/>
        <end position="543"/>
    </location>
</feature>
<feature type="region of interest" description="Disordered" evidence="1">
    <location>
        <begin position="279"/>
        <end position="422"/>
    </location>
</feature>
<keyword evidence="3" id="KW-1185">Reference proteome</keyword>
<feature type="compositionally biased region" description="Acidic residues" evidence="1">
    <location>
        <begin position="523"/>
        <end position="539"/>
    </location>
</feature>
<dbReference type="OrthoDB" id="3799304at2759"/>
<evidence type="ECO:0000313" key="3">
    <source>
        <dbReference type="Proteomes" id="UP000077069"/>
    </source>
</evidence>
<gene>
    <name evidence="2" type="ORF">CC84DRAFT_437258</name>
</gene>
<feature type="compositionally biased region" description="Low complexity" evidence="1">
    <location>
        <begin position="476"/>
        <end position="496"/>
    </location>
</feature>
<dbReference type="AlphaFoldDB" id="A0A177CPJ3"/>
<evidence type="ECO:0000313" key="2">
    <source>
        <dbReference type="EMBL" id="OAG09443.1"/>
    </source>
</evidence>
<dbReference type="InParanoid" id="A0A177CPJ3"/>
<dbReference type="Proteomes" id="UP000077069">
    <property type="component" value="Unassembled WGS sequence"/>
</dbReference>
<dbReference type="RefSeq" id="XP_018039808.1">
    <property type="nucleotide sequence ID" value="XM_018186270.1"/>
</dbReference>
<accession>A0A177CPJ3</accession>
<feature type="compositionally biased region" description="Acidic residues" evidence="1">
    <location>
        <begin position="454"/>
        <end position="468"/>
    </location>
</feature>
<reference evidence="2 3" key="1">
    <citation type="submission" date="2016-05" db="EMBL/GenBank/DDBJ databases">
        <title>Comparative analysis of secretome profiles of manganese(II)-oxidizing ascomycete fungi.</title>
        <authorList>
            <consortium name="DOE Joint Genome Institute"/>
            <person name="Zeiner C.A."/>
            <person name="Purvine S.O."/>
            <person name="Zink E.M."/>
            <person name="Wu S."/>
            <person name="Pasa-Tolic L."/>
            <person name="Chaput D.L."/>
            <person name="Haridas S."/>
            <person name="Grigoriev I.V."/>
            <person name="Santelli C.M."/>
            <person name="Hansel C.M."/>
        </authorList>
    </citation>
    <scope>NUCLEOTIDE SEQUENCE [LARGE SCALE GENOMIC DNA]</scope>
    <source>
        <strain evidence="2 3">AP3s5-JAC2a</strain>
    </source>
</reference>
<feature type="compositionally biased region" description="Acidic residues" evidence="1">
    <location>
        <begin position="506"/>
        <end position="515"/>
    </location>
</feature>
<dbReference type="EMBL" id="KV441549">
    <property type="protein sequence ID" value="OAG09443.1"/>
    <property type="molecule type" value="Genomic_DNA"/>
</dbReference>
<protein>
    <submittedName>
        <fullName evidence="2">Uncharacterized protein</fullName>
    </submittedName>
</protein>
<dbReference type="GeneID" id="28769756"/>